<protein>
    <recommendedName>
        <fullName evidence="4">FeoB-associated Cys-rich membrane protein</fullName>
    </recommendedName>
</protein>
<dbReference type="EMBL" id="AANZ01000009">
    <property type="protein sequence ID" value="EAQ80315.1"/>
    <property type="molecule type" value="Genomic_DNA"/>
</dbReference>
<dbReference type="STRING" id="314230.DSM3645_10737"/>
<evidence type="ECO:0008006" key="4">
    <source>
        <dbReference type="Google" id="ProtNLM"/>
    </source>
</evidence>
<dbReference type="HOGENOM" id="CLU_2551548_0_0_0"/>
<evidence type="ECO:0000313" key="3">
    <source>
        <dbReference type="Proteomes" id="UP000004358"/>
    </source>
</evidence>
<name>A3ZSP3_9BACT</name>
<organism evidence="2 3">
    <name type="scientific">Blastopirellula marina DSM 3645</name>
    <dbReference type="NCBI Taxonomy" id="314230"/>
    <lineage>
        <taxon>Bacteria</taxon>
        <taxon>Pseudomonadati</taxon>
        <taxon>Planctomycetota</taxon>
        <taxon>Planctomycetia</taxon>
        <taxon>Pirellulales</taxon>
        <taxon>Pirellulaceae</taxon>
        <taxon>Blastopirellula</taxon>
    </lineage>
</organism>
<keyword evidence="1" id="KW-1133">Transmembrane helix</keyword>
<reference evidence="2 3" key="1">
    <citation type="submission" date="2006-02" db="EMBL/GenBank/DDBJ databases">
        <authorList>
            <person name="Amann R."/>
            <person name="Ferriera S."/>
            <person name="Johnson J."/>
            <person name="Kravitz S."/>
            <person name="Halpern A."/>
            <person name="Remington K."/>
            <person name="Beeson K."/>
            <person name="Tran B."/>
            <person name="Rogers Y.-H."/>
            <person name="Friedman R."/>
            <person name="Venter J.C."/>
        </authorList>
    </citation>
    <scope>NUCLEOTIDE SEQUENCE [LARGE SCALE GENOMIC DNA]</scope>
    <source>
        <strain evidence="2 3">DSM 3645</strain>
    </source>
</reference>
<keyword evidence="1" id="KW-0472">Membrane</keyword>
<keyword evidence="1" id="KW-0812">Transmembrane</keyword>
<dbReference type="Proteomes" id="UP000004358">
    <property type="component" value="Unassembled WGS sequence"/>
</dbReference>
<feature type="transmembrane region" description="Helical" evidence="1">
    <location>
        <begin position="18"/>
        <end position="40"/>
    </location>
</feature>
<evidence type="ECO:0000256" key="1">
    <source>
        <dbReference type="SAM" id="Phobius"/>
    </source>
</evidence>
<proteinExistence type="predicted"/>
<dbReference type="AlphaFoldDB" id="A3ZSP3"/>
<comment type="caution">
    <text evidence="2">The sequence shown here is derived from an EMBL/GenBank/DDBJ whole genome shotgun (WGS) entry which is preliminary data.</text>
</comment>
<gene>
    <name evidence="2" type="ORF">DSM3645_10737</name>
</gene>
<evidence type="ECO:0000313" key="2">
    <source>
        <dbReference type="EMBL" id="EAQ80315.1"/>
    </source>
</evidence>
<accession>A3ZSP3</accession>
<sequence length="82" mass="8660">MGVVSDIPISQGASMSDVLQNVGVLLFIAGSGLYIAILMWRTVREEKEGCGSSCGGCSSKQSSPNIRTTLIQLDTKIVEPKS</sequence>
<dbReference type="Pfam" id="PF12669">
    <property type="entry name" value="FeoB_associated"/>
    <property type="match status" value="1"/>
</dbReference>